<dbReference type="OrthoDB" id="9788058at2"/>
<dbReference type="InterPro" id="IPR018711">
    <property type="entry name" value="NAGPA"/>
</dbReference>
<reference evidence="2 5" key="2">
    <citation type="submission" date="2016-11" db="EMBL/GenBank/DDBJ databases">
        <title>Genomic analysis of Caldithrix abyssi and proposal of a novel bacterial phylum Caldithrichaeota.</title>
        <authorList>
            <person name="Kublanov I."/>
            <person name="Sigalova O."/>
            <person name="Gavrilov S."/>
            <person name="Lebedinsky A."/>
            <person name="Ivanova N."/>
            <person name="Daum C."/>
            <person name="Reddy T."/>
            <person name="Klenk H.P."/>
            <person name="Goker M."/>
            <person name="Reva O."/>
            <person name="Miroshnichenko M."/>
            <person name="Kyprides N."/>
            <person name="Woyke T."/>
            <person name="Gelfand M."/>
        </authorList>
    </citation>
    <scope>NUCLEOTIDE SEQUENCE [LARGE SCALE GENOMIC DNA]</scope>
    <source>
        <strain evidence="2 5">LF13</strain>
    </source>
</reference>
<feature type="domain" description="Phosphodiester glycosidase" evidence="1">
    <location>
        <begin position="81"/>
        <end position="264"/>
    </location>
</feature>
<dbReference type="Pfam" id="PF09992">
    <property type="entry name" value="NAGPA"/>
    <property type="match status" value="1"/>
</dbReference>
<dbReference type="Proteomes" id="UP000004671">
    <property type="component" value="Chromosome"/>
</dbReference>
<dbReference type="KEGG" id="caby:Cabys_2340"/>
<evidence type="ECO:0000313" key="3">
    <source>
        <dbReference type="EMBL" id="EHO43024.1"/>
    </source>
</evidence>
<dbReference type="HOGENOM" id="CLU_071504_0_0_0"/>
<accession>H1XWP8</accession>
<dbReference type="InParanoid" id="H1XWP8"/>
<protein>
    <recommendedName>
        <fullName evidence="1">Phosphodiester glycosidase domain-containing protein</fullName>
    </recommendedName>
</protein>
<evidence type="ECO:0000313" key="5">
    <source>
        <dbReference type="Proteomes" id="UP000183868"/>
    </source>
</evidence>
<reference evidence="3 4" key="1">
    <citation type="submission" date="2011-09" db="EMBL/GenBank/DDBJ databases">
        <title>The permanent draft genome of Caldithrix abyssi DSM 13497.</title>
        <authorList>
            <consortium name="US DOE Joint Genome Institute (JGI-PGF)"/>
            <person name="Lucas S."/>
            <person name="Han J."/>
            <person name="Lapidus A."/>
            <person name="Bruce D."/>
            <person name="Goodwin L."/>
            <person name="Pitluck S."/>
            <person name="Peters L."/>
            <person name="Kyrpides N."/>
            <person name="Mavromatis K."/>
            <person name="Ivanova N."/>
            <person name="Mikhailova N."/>
            <person name="Chertkov O."/>
            <person name="Detter J.C."/>
            <person name="Tapia R."/>
            <person name="Han C."/>
            <person name="Land M."/>
            <person name="Hauser L."/>
            <person name="Markowitz V."/>
            <person name="Cheng J.-F."/>
            <person name="Hugenholtz P."/>
            <person name="Woyke T."/>
            <person name="Wu D."/>
            <person name="Spring S."/>
            <person name="Brambilla E."/>
            <person name="Klenk H.-P."/>
            <person name="Eisen J.A."/>
        </authorList>
    </citation>
    <scope>NUCLEOTIDE SEQUENCE [LARGE SCALE GENOMIC DNA]</scope>
    <source>
        <strain evidence="3 4">DSM 13497</strain>
    </source>
</reference>
<evidence type="ECO:0000313" key="2">
    <source>
        <dbReference type="EMBL" id="APF19089.1"/>
    </source>
</evidence>
<name>H1XWP8_CALAY</name>
<dbReference type="eggNOG" id="COG3698">
    <property type="taxonomic scope" value="Bacteria"/>
</dbReference>
<proteinExistence type="predicted"/>
<dbReference type="Proteomes" id="UP000183868">
    <property type="component" value="Chromosome"/>
</dbReference>
<organism evidence="3 4">
    <name type="scientific">Caldithrix abyssi DSM 13497</name>
    <dbReference type="NCBI Taxonomy" id="880073"/>
    <lineage>
        <taxon>Bacteria</taxon>
        <taxon>Pseudomonadati</taxon>
        <taxon>Calditrichota</taxon>
        <taxon>Calditrichia</taxon>
        <taxon>Calditrichales</taxon>
        <taxon>Calditrichaceae</taxon>
        <taxon>Caldithrix</taxon>
    </lineage>
</organism>
<sequence precursor="true">MRLIKLSALILLLPFLLQGQWQKIADGLYLGRFTSPEMKAAKASKITIVKINPGKFQFKLLSVSQLNHRPLTARQWAKRYRLIAVTNAGMFATDFKTHVGYMKNFEHINNSQINHYRSVAAFNPYDSDKFPFMIFDLERISFDQILKDYQCLIQNLRLIRKPRENRWKPQSRRWSEAALGQDKNGNVLLIFSRAPHSMYEFNNILLSLPIDLVCAQHLEGGPEASLFFKYGDVELRLMGSYETGFNENDDNTQFWPLPNVLGVTQK</sequence>
<dbReference type="PaxDb" id="880073-Calab_3424"/>
<dbReference type="RefSeq" id="WP_006930483.1">
    <property type="nucleotide sequence ID" value="NZ_CM001402.1"/>
</dbReference>
<dbReference type="EMBL" id="CP018099">
    <property type="protein sequence ID" value="APF19089.1"/>
    <property type="molecule type" value="Genomic_DNA"/>
</dbReference>
<dbReference type="EMBL" id="CM001402">
    <property type="protein sequence ID" value="EHO43024.1"/>
    <property type="molecule type" value="Genomic_DNA"/>
</dbReference>
<keyword evidence="4" id="KW-1185">Reference proteome</keyword>
<evidence type="ECO:0000259" key="1">
    <source>
        <dbReference type="Pfam" id="PF09992"/>
    </source>
</evidence>
<gene>
    <name evidence="2" type="ORF">Cabys_2340</name>
    <name evidence="3" type="ORF">Calab_3424</name>
</gene>
<dbReference type="STRING" id="880073.Cabys_2340"/>
<evidence type="ECO:0000313" key="4">
    <source>
        <dbReference type="Proteomes" id="UP000004671"/>
    </source>
</evidence>
<dbReference type="AlphaFoldDB" id="H1XWP8"/>